<dbReference type="RefSeq" id="WP_179238559.1">
    <property type="nucleotide sequence ID" value="NZ_JACBNQ010000014.1"/>
</dbReference>
<evidence type="ECO:0000256" key="1">
    <source>
        <dbReference type="ARBA" id="ARBA00004651"/>
    </source>
</evidence>
<keyword evidence="4 6" id="KW-1133">Transmembrane helix</keyword>
<accession>A0A974BL43</accession>
<evidence type="ECO:0000256" key="2">
    <source>
        <dbReference type="ARBA" id="ARBA00022475"/>
    </source>
</evidence>
<feature type="transmembrane region" description="Helical" evidence="6">
    <location>
        <begin position="72"/>
        <end position="89"/>
    </location>
</feature>
<dbReference type="GO" id="GO:0033228">
    <property type="term" value="P:cysteine export across plasma membrane"/>
    <property type="evidence" value="ECO:0007669"/>
    <property type="project" value="TreeGrafter"/>
</dbReference>
<keyword evidence="5 6" id="KW-0472">Membrane</keyword>
<evidence type="ECO:0000256" key="4">
    <source>
        <dbReference type="ARBA" id="ARBA00022989"/>
    </source>
</evidence>
<dbReference type="Proteomes" id="UP000611629">
    <property type="component" value="Unassembled WGS sequence"/>
</dbReference>
<reference evidence="7" key="1">
    <citation type="submission" date="2020-07" db="EMBL/GenBank/DDBJ databases">
        <title>Genomic analysis of a strain of Sedimentibacter Hydroxybenzoicus DSM7310.</title>
        <authorList>
            <person name="Ma S."/>
        </authorList>
    </citation>
    <scope>NUCLEOTIDE SEQUENCE</scope>
    <source>
        <strain evidence="7">DSM 7310</strain>
    </source>
</reference>
<name>A0A974BL43_SEDHY</name>
<evidence type="ECO:0000256" key="5">
    <source>
        <dbReference type="ARBA" id="ARBA00023136"/>
    </source>
</evidence>
<proteinExistence type="predicted"/>
<evidence type="ECO:0000256" key="6">
    <source>
        <dbReference type="SAM" id="Phobius"/>
    </source>
</evidence>
<dbReference type="Pfam" id="PF01810">
    <property type="entry name" value="LysE"/>
    <property type="match status" value="1"/>
</dbReference>
<comment type="subcellular location">
    <subcellularLocation>
        <location evidence="1">Cell membrane</location>
        <topology evidence="1">Multi-pass membrane protein</topology>
    </subcellularLocation>
</comment>
<sequence>MPNLSAFISYAFITSFTPGPNNIMSMTNATKYGFKKSLPFNFGVFIGFFLIMLVCSFFSITLYSLIPSIKPYMTIIGAAYILWLAWKIFNSKPHSIDEEGKTVMGMWSAVILQFVNVKAILYSFTILSTFIVPYYQSWYSLLIFSVLLAFVGFASTCCWSLFGSVFQKLFIKNEKTVNVIMALLLVYCAVSLFM</sequence>
<comment type="caution">
    <text evidence="7">The sequence shown here is derived from an EMBL/GenBank/DDBJ whole genome shotgun (WGS) entry which is preliminary data.</text>
</comment>
<dbReference type="PANTHER" id="PTHR30086">
    <property type="entry name" value="ARGININE EXPORTER PROTEIN ARGO"/>
    <property type="match status" value="1"/>
</dbReference>
<dbReference type="GO" id="GO:0005886">
    <property type="term" value="C:plasma membrane"/>
    <property type="evidence" value="ECO:0007669"/>
    <property type="project" value="UniProtKB-SubCell"/>
</dbReference>
<feature type="transmembrane region" description="Helical" evidence="6">
    <location>
        <begin position="40"/>
        <end position="66"/>
    </location>
</feature>
<evidence type="ECO:0000313" key="7">
    <source>
        <dbReference type="EMBL" id="NYB74851.1"/>
    </source>
</evidence>
<dbReference type="GO" id="GO:0015171">
    <property type="term" value="F:amino acid transmembrane transporter activity"/>
    <property type="evidence" value="ECO:0007669"/>
    <property type="project" value="TreeGrafter"/>
</dbReference>
<dbReference type="InterPro" id="IPR001123">
    <property type="entry name" value="LeuE-type"/>
</dbReference>
<feature type="transmembrane region" description="Helical" evidence="6">
    <location>
        <begin position="176"/>
        <end position="193"/>
    </location>
</feature>
<evidence type="ECO:0000313" key="8">
    <source>
        <dbReference type="Proteomes" id="UP000611629"/>
    </source>
</evidence>
<keyword evidence="2" id="KW-1003">Cell membrane</keyword>
<evidence type="ECO:0000256" key="3">
    <source>
        <dbReference type="ARBA" id="ARBA00022692"/>
    </source>
</evidence>
<protein>
    <submittedName>
        <fullName evidence="7">LysE family transporter</fullName>
    </submittedName>
</protein>
<feature type="transmembrane region" description="Helical" evidence="6">
    <location>
        <begin position="138"/>
        <end position="164"/>
    </location>
</feature>
<gene>
    <name evidence="7" type="ORF">HZF24_11950</name>
</gene>
<organism evidence="7 8">
    <name type="scientific">Sedimentibacter hydroxybenzoicus DSM 7310</name>
    <dbReference type="NCBI Taxonomy" id="1123245"/>
    <lineage>
        <taxon>Bacteria</taxon>
        <taxon>Bacillati</taxon>
        <taxon>Bacillota</taxon>
        <taxon>Tissierellia</taxon>
        <taxon>Sedimentibacter</taxon>
    </lineage>
</organism>
<keyword evidence="8" id="KW-1185">Reference proteome</keyword>
<dbReference type="AlphaFoldDB" id="A0A974BL43"/>
<keyword evidence="3 6" id="KW-0812">Transmembrane</keyword>
<dbReference type="EMBL" id="JACBNQ010000014">
    <property type="protein sequence ID" value="NYB74851.1"/>
    <property type="molecule type" value="Genomic_DNA"/>
</dbReference>
<feature type="transmembrane region" description="Helical" evidence="6">
    <location>
        <begin position="110"/>
        <end position="132"/>
    </location>
</feature>
<dbReference type="PANTHER" id="PTHR30086:SF20">
    <property type="entry name" value="ARGININE EXPORTER PROTEIN ARGO-RELATED"/>
    <property type="match status" value="1"/>
</dbReference>